<dbReference type="PANTHER" id="PTHR45661">
    <property type="entry name" value="SURFACE ANTIGEN"/>
    <property type="match status" value="1"/>
</dbReference>
<dbReference type="Proteomes" id="UP000603234">
    <property type="component" value="Unassembled WGS sequence"/>
</dbReference>
<proteinExistence type="predicted"/>
<dbReference type="SUPFAM" id="SSF52058">
    <property type="entry name" value="L domain-like"/>
    <property type="match status" value="1"/>
</dbReference>
<dbReference type="InterPro" id="IPR053139">
    <property type="entry name" value="Surface_bspA-like"/>
</dbReference>
<feature type="signal peptide" evidence="1">
    <location>
        <begin position="1"/>
        <end position="28"/>
    </location>
</feature>
<name>A0ABR6WVE2_9FIRM</name>
<dbReference type="PANTHER" id="PTHR45661:SF3">
    <property type="entry name" value="IG-LIKE DOMAIN-CONTAINING PROTEIN"/>
    <property type="match status" value="1"/>
</dbReference>
<dbReference type="SMART" id="SM00728">
    <property type="entry name" value="ChW"/>
    <property type="match status" value="3"/>
</dbReference>
<feature type="chain" id="PRO_5047091217" evidence="1">
    <location>
        <begin position="29"/>
        <end position="760"/>
    </location>
</feature>
<evidence type="ECO:0000256" key="1">
    <source>
        <dbReference type="SAM" id="SignalP"/>
    </source>
</evidence>
<dbReference type="Pfam" id="PF13306">
    <property type="entry name" value="LRR_5"/>
    <property type="match status" value="1"/>
</dbReference>
<protein>
    <submittedName>
        <fullName evidence="2">Leucine-rich repeat protein</fullName>
    </submittedName>
</protein>
<accession>A0ABR6WVE2</accession>
<gene>
    <name evidence="2" type="ORF">GH808_09115</name>
</gene>
<keyword evidence="3" id="KW-1185">Reference proteome</keyword>
<evidence type="ECO:0000313" key="2">
    <source>
        <dbReference type="EMBL" id="MBC3804589.1"/>
    </source>
</evidence>
<dbReference type="EMBL" id="WJBC01000011">
    <property type="protein sequence ID" value="MBC3804589.1"/>
    <property type="molecule type" value="Genomic_DNA"/>
</dbReference>
<organism evidence="2 3">
    <name type="scientific">Acetobacterium fimetarium</name>
    <dbReference type="NCBI Taxonomy" id="52691"/>
    <lineage>
        <taxon>Bacteria</taxon>
        <taxon>Bacillati</taxon>
        <taxon>Bacillota</taxon>
        <taxon>Clostridia</taxon>
        <taxon>Eubacteriales</taxon>
        <taxon>Eubacteriaceae</taxon>
        <taxon>Acetobacterium</taxon>
    </lineage>
</organism>
<dbReference type="InterPro" id="IPR006637">
    <property type="entry name" value="ChW"/>
</dbReference>
<dbReference type="Pfam" id="PF07538">
    <property type="entry name" value="ChW"/>
    <property type="match status" value="3"/>
</dbReference>
<evidence type="ECO:0000313" key="3">
    <source>
        <dbReference type="Proteomes" id="UP000603234"/>
    </source>
</evidence>
<keyword evidence="1" id="KW-0732">Signal</keyword>
<dbReference type="InterPro" id="IPR026906">
    <property type="entry name" value="LRR_5"/>
</dbReference>
<dbReference type="RefSeq" id="WP_186842471.1">
    <property type="nucleotide sequence ID" value="NZ_WJBC01000011.1"/>
</dbReference>
<sequence>MKRKIRNGISIFIILISLFAAIPSGVLAEDISTEDENVLLETNTATQAETEIQQSDVNQITDSEADQADQVNTSGVSIEVTLSETGSLKSDVSKKMISMGISKYEQITSLKINAGPGVKVTTGFIHDTLVNLRKIDLSNVTETSVTSFQRCENLEEVIFQDGAILSEEMFENCTSLKSIDLSNVNPNLGKGLFYNCSSLEEVTLPYGATLSYDAFGNCTSLKSIDLTNVNPLIRSRAFENCTNLEKVVLPQNTVLTGDTFNNCVKLDDLNFEAIASFDHWDTIVRNCAFDFTQGYPVSTWTDALVIQTNFGQIPKVYFSLEKNTYQINVGDSFTLPKPIFKTKSGTNYSDLEKYKNLYDSWLDQDTSYLNKMTYKTTIKHEGQAVNSIDTSIPGNYEITYNLLSTTNADCHTLTCNVTVIPGYSISKFTADKPSGQVTNSAINLTAAATAGEAPYQYKFYYRLNNSTVVLKDFSSVNTATFKPTTAGTYSLFVDAKDNSGKTCTKNISDYVIKNDVPENISCSYRTHVQNVGWQDWKTDGTMSGTSAQGLRLEGIEIKLDNQGNDLGVEYSTHIQNIGWQDFKSNGTMSGTSGQGLRLEAIKINLTGNDADKFDIYYRVHAQNVGWLDWASNGAESGTAGLGYRLEGIEIKVTPKGDPAPGATANPFIKSKLLMIQDELEGTWISEASYVKYVLIENHYTEYIDNRTPRSGSYSLIEKPDGKIVIDFDCYSAPIYSDITDAESLSDGVITIANFKFYRSK</sequence>
<comment type="caution">
    <text evidence="2">The sequence shown here is derived from an EMBL/GenBank/DDBJ whole genome shotgun (WGS) entry which is preliminary data.</text>
</comment>
<dbReference type="Gene3D" id="3.80.10.10">
    <property type="entry name" value="Ribonuclease Inhibitor"/>
    <property type="match status" value="2"/>
</dbReference>
<dbReference type="InterPro" id="IPR032675">
    <property type="entry name" value="LRR_dom_sf"/>
</dbReference>
<reference evidence="2 3" key="1">
    <citation type="journal article" date="2020" name="mSystems">
        <title>Defining Genomic and Predicted Metabolic Features of the Acetobacterium Genus.</title>
        <authorList>
            <person name="Ross D.E."/>
            <person name="Marshall C.W."/>
            <person name="Gulliver D."/>
            <person name="May H.D."/>
            <person name="Norman R.S."/>
        </authorList>
    </citation>
    <scope>NUCLEOTIDE SEQUENCE [LARGE SCALE GENOMIC DNA]</scope>
    <source>
        <strain evidence="2 3">DSM 8238</strain>
    </source>
</reference>